<comment type="subunit">
    <text evidence="2">Homotetramer.</text>
</comment>
<dbReference type="InterPro" id="IPR012340">
    <property type="entry name" value="NA-bd_OB-fold"/>
</dbReference>
<reference evidence="5 6" key="1">
    <citation type="submission" date="2017-03" db="EMBL/GenBank/DDBJ databases">
        <title>Genome sequence of Clostridium thermoalcaliphilum DSM 7309.</title>
        <authorList>
            <person name="Poehlein A."/>
            <person name="Daniel R."/>
        </authorList>
    </citation>
    <scope>NUCLEOTIDE SEQUENCE [LARGE SCALE GENOMIC DNA]</scope>
    <source>
        <strain evidence="5 6">DSM 7309</strain>
    </source>
</reference>
<dbReference type="InterPro" id="IPR000424">
    <property type="entry name" value="Primosome_PriB/ssb"/>
</dbReference>
<evidence type="ECO:0000256" key="4">
    <source>
        <dbReference type="SAM" id="MobiDB-lite"/>
    </source>
</evidence>
<dbReference type="NCBIfam" id="TIGR00621">
    <property type="entry name" value="ssb"/>
    <property type="match status" value="1"/>
</dbReference>
<sequence length="142" mass="15691">MNNVVLVGRLTKDPELRYIPGSGTAVATFSIAVDREFANKEGKREADFLNIEVWNKPAENCANYLSKGSLVGIQGSIRVDSYETQNGEKRTATKIRASRVQFLDTKNRSNNSNKIDGFETSFEPAGIDPNGFQALDDDDVPF</sequence>
<dbReference type="Gene3D" id="2.40.50.140">
    <property type="entry name" value="Nucleic acid-binding proteins"/>
    <property type="match status" value="1"/>
</dbReference>
<keyword evidence="6" id="KW-1185">Reference proteome</keyword>
<evidence type="ECO:0000256" key="3">
    <source>
        <dbReference type="PIRNR" id="PIRNR002070"/>
    </source>
</evidence>
<dbReference type="RefSeq" id="WP_079412675.1">
    <property type="nucleotide sequence ID" value="NZ_MZGW01000005.1"/>
</dbReference>
<keyword evidence="1 2" id="KW-0238">DNA-binding</keyword>
<dbReference type="PIRSF" id="PIRSF002070">
    <property type="entry name" value="SSB"/>
    <property type="match status" value="1"/>
</dbReference>
<dbReference type="PANTHER" id="PTHR10302">
    <property type="entry name" value="SINGLE-STRANDED DNA-BINDING PROTEIN"/>
    <property type="match status" value="1"/>
</dbReference>
<evidence type="ECO:0000313" key="6">
    <source>
        <dbReference type="Proteomes" id="UP000190140"/>
    </source>
</evidence>
<evidence type="ECO:0000313" key="5">
    <source>
        <dbReference type="EMBL" id="OPJ55436.1"/>
    </source>
</evidence>
<proteinExistence type="inferred from homology"/>
<dbReference type="PANTHER" id="PTHR10302:SF27">
    <property type="entry name" value="SINGLE-STRANDED DNA-BINDING PROTEIN"/>
    <property type="match status" value="1"/>
</dbReference>
<dbReference type="HAMAP" id="MF_00984">
    <property type="entry name" value="SSB"/>
    <property type="match status" value="1"/>
</dbReference>
<dbReference type="Pfam" id="PF00436">
    <property type="entry name" value="SSB"/>
    <property type="match status" value="1"/>
</dbReference>
<protein>
    <recommendedName>
        <fullName evidence="2 3">Single-stranded DNA-binding protein</fullName>
        <shortName evidence="2">SSB</shortName>
    </recommendedName>
</protein>
<gene>
    <name evidence="5" type="primary">ssbA_2</name>
    <name evidence="5" type="ORF">CLOTH_14990</name>
</gene>
<comment type="caution">
    <text evidence="5">The sequence shown here is derived from an EMBL/GenBank/DDBJ whole genome shotgun (WGS) entry which is preliminary data.</text>
</comment>
<dbReference type="InterPro" id="IPR011344">
    <property type="entry name" value="ssDNA-bd"/>
</dbReference>
<accession>A0A1V4I639</accession>
<dbReference type="GO" id="GO:0006260">
    <property type="term" value="P:DNA replication"/>
    <property type="evidence" value="ECO:0007669"/>
    <property type="project" value="InterPro"/>
</dbReference>
<dbReference type="CDD" id="cd04496">
    <property type="entry name" value="SSB_OBF"/>
    <property type="match status" value="1"/>
</dbReference>
<feature type="region of interest" description="Disordered" evidence="4">
    <location>
        <begin position="106"/>
        <end position="142"/>
    </location>
</feature>
<evidence type="ECO:0000256" key="2">
    <source>
        <dbReference type="HAMAP-Rule" id="MF_00984"/>
    </source>
</evidence>
<name>A0A1V4I639_9FIRM</name>
<dbReference type="OrthoDB" id="9809878at2"/>
<dbReference type="Proteomes" id="UP000190140">
    <property type="component" value="Unassembled WGS sequence"/>
</dbReference>
<dbReference type="SUPFAM" id="SSF50249">
    <property type="entry name" value="Nucleic acid-binding proteins"/>
    <property type="match status" value="1"/>
</dbReference>
<dbReference type="STRING" id="29349.CLOTH_14990"/>
<dbReference type="GO" id="GO:0009295">
    <property type="term" value="C:nucleoid"/>
    <property type="evidence" value="ECO:0007669"/>
    <property type="project" value="TreeGrafter"/>
</dbReference>
<dbReference type="EMBL" id="MZGW01000005">
    <property type="protein sequence ID" value="OPJ55436.1"/>
    <property type="molecule type" value="Genomic_DNA"/>
</dbReference>
<dbReference type="AlphaFoldDB" id="A0A1V4I639"/>
<evidence type="ECO:0000256" key="1">
    <source>
        <dbReference type="ARBA" id="ARBA00023125"/>
    </source>
</evidence>
<comment type="caution">
    <text evidence="2">Lacks conserved residue(s) required for the propagation of feature annotation.</text>
</comment>
<dbReference type="GO" id="GO:0003697">
    <property type="term" value="F:single-stranded DNA binding"/>
    <property type="evidence" value="ECO:0007669"/>
    <property type="project" value="UniProtKB-UniRule"/>
</dbReference>
<organism evidence="5 6">
    <name type="scientific">Alkalithermobacter paradoxus</name>
    <dbReference type="NCBI Taxonomy" id="29349"/>
    <lineage>
        <taxon>Bacteria</taxon>
        <taxon>Bacillati</taxon>
        <taxon>Bacillota</taxon>
        <taxon>Clostridia</taxon>
        <taxon>Peptostreptococcales</taxon>
        <taxon>Tepidibacteraceae</taxon>
        <taxon>Alkalithermobacter</taxon>
    </lineage>
</organism>
<dbReference type="PROSITE" id="PS50935">
    <property type="entry name" value="SSB"/>
    <property type="match status" value="1"/>
</dbReference>